<evidence type="ECO:0000313" key="2">
    <source>
        <dbReference type="Proteomes" id="UP000320179"/>
    </source>
</evidence>
<protein>
    <submittedName>
        <fullName evidence="1">Uncharacterized protein</fullName>
    </submittedName>
</protein>
<sequence>MFIARSVLSKKALSSLAGPFTRNTGSLCVFYSGENEAAARHTARMRIVAVSDTHLLHDELVMPPGDIYRDRDTLGIREVPGAARCSWPNPYAESVIGSIQRELLDPCASTTAECR</sequence>
<reference evidence="1 2" key="1">
    <citation type="journal article" date="2019" name="Science">
        <title>Social genes are selection hotspots in kin groups of a soil microbe.</title>
        <authorList>
            <person name="Wielgoss S."/>
            <person name="Wolfensberger R."/>
            <person name="Sun L."/>
            <person name="Fiegna F."/>
            <person name="Velicer G.J."/>
        </authorList>
    </citation>
    <scope>NUCLEOTIDE SEQUENCE [LARGE SCALE GENOMIC DNA]</scope>
    <source>
        <strain evidence="1 2">MC3.5.9c15</strain>
    </source>
</reference>
<dbReference type="Proteomes" id="UP000320179">
    <property type="component" value="Chromosome"/>
</dbReference>
<proteinExistence type="predicted"/>
<evidence type="ECO:0000313" key="1">
    <source>
        <dbReference type="EMBL" id="QDE67058.1"/>
    </source>
</evidence>
<gene>
    <name evidence="1" type="ORF">BHS09_08560</name>
</gene>
<organism evidence="1 2">
    <name type="scientific">Myxococcus xanthus</name>
    <dbReference type="NCBI Taxonomy" id="34"/>
    <lineage>
        <taxon>Bacteria</taxon>
        <taxon>Pseudomonadati</taxon>
        <taxon>Myxococcota</taxon>
        <taxon>Myxococcia</taxon>
        <taxon>Myxococcales</taxon>
        <taxon>Cystobacterineae</taxon>
        <taxon>Myxococcaceae</taxon>
        <taxon>Myxococcus</taxon>
    </lineage>
</organism>
<name>A0AAE6KRA4_MYXXA</name>
<dbReference type="EMBL" id="CP017174">
    <property type="protein sequence ID" value="QDE67058.1"/>
    <property type="molecule type" value="Genomic_DNA"/>
</dbReference>
<accession>A0AAE6KRA4</accession>
<dbReference type="AlphaFoldDB" id="A0AAE6KRA4"/>